<keyword evidence="3" id="KW-1185">Reference proteome</keyword>
<comment type="caution">
    <text evidence="2">The sequence shown here is derived from an EMBL/GenBank/DDBJ whole genome shotgun (WGS) entry which is preliminary data.</text>
</comment>
<dbReference type="PANTHER" id="PTHR45816:SF1">
    <property type="entry name" value="INOSITOL 1,4,5-TRISPHOSPHATE RECEPTOR"/>
    <property type="match status" value="1"/>
</dbReference>
<feature type="compositionally biased region" description="Polar residues" evidence="1">
    <location>
        <begin position="159"/>
        <end position="168"/>
    </location>
</feature>
<accession>A0ABV0NFE2</accession>
<sequence>MAEADATTNMEQAATINLQQIGDQAEAMFGVGKVNSILEVDDEGGRMFLRVLIHLTMHNYAPLVSGALLLLFRHFSQRQEVLHTFKQVQLLISAQDVENYKLIKADLDRLRTLVEKSELWVEKKSLRGGEGKKDKKDKKEKVEGASEDPSPKKEKLQKGNENYQNVKE</sequence>
<reference evidence="2 3" key="1">
    <citation type="submission" date="2021-06" db="EMBL/GenBank/DDBJ databases">
        <authorList>
            <person name="Palmer J.M."/>
        </authorList>
    </citation>
    <scope>NUCLEOTIDE SEQUENCE [LARGE SCALE GENOMIC DNA]</scope>
    <source>
        <strain evidence="2 3">GA_2019</strain>
        <tissue evidence="2">Muscle</tissue>
    </source>
</reference>
<organism evidence="2 3">
    <name type="scientific">Goodea atripinnis</name>
    <dbReference type="NCBI Taxonomy" id="208336"/>
    <lineage>
        <taxon>Eukaryota</taxon>
        <taxon>Metazoa</taxon>
        <taxon>Chordata</taxon>
        <taxon>Craniata</taxon>
        <taxon>Vertebrata</taxon>
        <taxon>Euteleostomi</taxon>
        <taxon>Actinopterygii</taxon>
        <taxon>Neopterygii</taxon>
        <taxon>Teleostei</taxon>
        <taxon>Neoteleostei</taxon>
        <taxon>Acanthomorphata</taxon>
        <taxon>Ovalentaria</taxon>
        <taxon>Atherinomorphae</taxon>
        <taxon>Cyprinodontiformes</taxon>
        <taxon>Goodeidae</taxon>
        <taxon>Goodea</taxon>
    </lineage>
</organism>
<feature type="compositionally biased region" description="Basic and acidic residues" evidence="1">
    <location>
        <begin position="127"/>
        <end position="158"/>
    </location>
</feature>
<protein>
    <submittedName>
        <fullName evidence="2">Inositol 1,4,5-trisphosphate receptor type 3</fullName>
    </submittedName>
</protein>
<feature type="non-terminal residue" evidence="2">
    <location>
        <position position="168"/>
    </location>
</feature>
<dbReference type="PANTHER" id="PTHR45816">
    <property type="entry name" value="MIR DOMAIN-CONTAINING PROTEIN"/>
    <property type="match status" value="1"/>
</dbReference>
<dbReference type="EMBL" id="JAHRIO010032564">
    <property type="protein sequence ID" value="MEQ2169303.1"/>
    <property type="molecule type" value="Genomic_DNA"/>
</dbReference>
<evidence type="ECO:0000313" key="2">
    <source>
        <dbReference type="EMBL" id="MEQ2169303.1"/>
    </source>
</evidence>
<evidence type="ECO:0000256" key="1">
    <source>
        <dbReference type="SAM" id="MobiDB-lite"/>
    </source>
</evidence>
<proteinExistence type="predicted"/>
<keyword evidence="2" id="KW-0675">Receptor</keyword>
<name>A0ABV0NFE2_9TELE</name>
<evidence type="ECO:0000313" key="3">
    <source>
        <dbReference type="Proteomes" id="UP001476798"/>
    </source>
</evidence>
<gene>
    <name evidence="2" type="primary">ITPR3_2</name>
    <name evidence="2" type="ORF">GOODEAATRI_023816</name>
</gene>
<dbReference type="Proteomes" id="UP001476798">
    <property type="component" value="Unassembled WGS sequence"/>
</dbReference>
<dbReference type="InterPro" id="IPR015925">
    <property type="entry name" value="Ryanodine_IP3_receptor"/>
</dbReference>
<feature type="region of interest" description="Disordered" evidence="1">
    <location>
        <begin position="127"/>
        <end position="168"/>
    </location>
</feature>